<accession>A0A0V0H4M9</accession>
<proteinExistence type="predicted"/>
<dbReference type="EMBL" id="GEDG01026564">
    <property type="protein sequence ID" value="JAP14443.1"/>
    <property type="molecule type" value="Transcribed_RNA"/>
</dbReference>
<organism evidence="1">
    <name type="scientific">Solanum chacoense</name>
    <name type="common">Chaco potato</name>
    <dbReference type="NCBI Taxonomy" id="4108"/>
    <lineage>
        <taxon>Eukaryota</taxon>
        <taxon>Viridiplantae</taxon>
        <taxon>Streptophyta</taxon>
        <taxon>Embryophyta</taxon>
        <taxon>Tracheophyta</taxon>
        <taxon>Spermatophyta</taxon>
        <taxon>Magnoliopsida</taxon>
        <taxon>eudicotyledons</taxon>
        <taxon>Gunneridae</taxon>
        <taxon>Pentapetalae</taxon>
        <taxon>asterids</taxon>
        <taxon>lamiids</taxon>
        <taxon>Solanales</taxon>
        <taxon>Solanaceae</taxon>
        <taxon>Solanoideae</taxon>
        <taxon>Solaneae</taxon>
        <taxon>Solanum</taxon>
    </lineage>
</organism>
<name>A0A0V0H4M9_SOLCH</name>
<dbReference type="AlphaFoldDB" id="A0A0V0H4M9"/>
<protein>
    <submittedName>
        <fullName evidence="1">Putative ovule protein</fullName>
    </submittedName>
</protein>
<reference evidence="1" key="1">
    <citation type="submission" date="2015-12" db="EMBL/GenBank/DDBJ databases">
        <title>Gene expression during late stages of embryo sac development: a critical building block for successful pollen-pistil interactions.</title>
        <authorList>
            <person name="Liu Y."/>
            <person name="Joly V."/>
            <person name="Sabar M."/>
            <person name="Matton D.P."/>
        </authorList>
    </citation>
    <scope>NUCLEOTIDE SEQUENCE</scope>
</reference>
<evidence type="ECO:0000313" key="1">
    <source>
        <dbReference type="EMBL" id="JAP14443.1"/>
    </source>
</evidence>
<sequence>MLFWLKNLLFSKPNSSYFIYRKQKGNRRAKKLFLENNSLDTHKTTDSFKFKFKFKRFVIQHHLTELRCIMLGEGVVLLSRFS</sequence>